<organism evidence="2 3">
    <name type="scientific">Mycoplasma parvum str. Indiana</name>
    <dbReference type="NCBI Taxonomy" id="1403316"/>
    <lineage>
        <taxon>Bacteria</taxon>
        <taxon>Bacillati</taxon>
        <taxon>Mycoplasmatota</taxon>
        <taxon>Mollicutes</taxon>
        <taxon>Mycoplasmataceae</taxon>
        <taxon>Mycoplasma</taxon>
    </lineage>
</organism>
<dbReference type="EMBL" id="CP006771">
    <property type="protein sequence ID" value="AGX88916.1"/>
    <property type="molecule type" value="Genomic_DNA"/>
</dbReference>
<evidence type="ECO:0000313" key="2">
    <source>
        <dbReference type="EMBL" id="AGX88916.1"/>
    </source>
</evidence>
<keyword evidence="3" id="KW-1185">Reference proteome</keyword>
<evidence type="ECO:0000313" key="3">
    <source>
        <dbReference type="Proteomes" id="UP000017119"/>
    </source>
</evidence>
<gene>
    <name evidence="2" type="ORF">PRV_00750</name>
</gene>
<proteinExistence type="predicted"/>
<keyword evidence="1" id="KW-0812">Transmembrane</keyword>
<dbReference type="HOGENOM" id="CLU_1925275_0_0_14"/>
<dbReference type="PATRIC" id="fig|1403316.3.peg.125"/>
<dbReference type="RefSeq" id="WP_022769094.1">
    <property type="nucleotide sequence ID" value="NC_022575.1"/>
</dbReference>
<evidence type="ECO:0000256" key="1">
    <source>
        <dbReference type="SAM" id="Phobius"/>
    </source>
</evidence>
<accession>U5NBJ2</accession>
<keyword evidence="1" id="KW-1133">Transmembrane helix</keyword>
<reference evidence="2 3" key="1">
    <citation type="journal article" date="2013" name="Genome Announc.">
        <title>Genome Sequence of Mycoplasma parvum (Formerly Eperythrozoon parvum), a Diminutive Hemoplasma of the Pig.</title>
        <authorList>
            <person name="do Nascimento N.C."/>
            <person name="Dos Santos A.P."/>
            <person name="Chu Y."/>
            <person name="Guimaraes A.M."/>
            <person name="Pagliaro A."/>
            <person name="Messick J.B."/>
        </authorList>
    </citation>
    <scope>NUCLEOTIDE SEQUENCE [LARGE SCALE GENOMIC DNA]</scope>
    <source>
        <strain evidence="2 3">Indiana</strain>
    </source>
</reference>
<feature type="transmembrane region" description="Helical" evidence="1">
    <location>
        <begin position="6"/>
        <end position="24"/>
    </location>
</feature>
<dbReference type="KEGG" id="mpv:PRV_00750"/>
<dbReference type="AlphaFoldDB" id="U5NBJ2"/>
<dbReference type="STRING" id="1403316.PRV_00750"/>
<dbReference type="Proteomes" id="UP000017119">
    <property type="component" value="Chromosome"/>
</dbReference>
<keyword evidence="1" id="KW-0472">Membrane</keyword>
<sequence>MPHITPILGIIFTGFSLGGGAYVASKYLSSNKNKEVVNNYQQERNSRQVIKVNDGGENTPKEKDILWELYYKGNNESIDEVLGMELKNKDYKSNKFWEKNKGLEDLNGNGCDFVSENGEAKINCDLDLLEE</sequence>
<protein>
    <submittedName>
        <fullName evidence="2">Uncharacterized protein</fullName>
    </submittedName>
</protein>
<name>U5NBJ2_9MOLU</name>